<dbReference type="Gene3D" id="3.30.200.20">
    <property type="entry name" value="Phosphorylase Kinase, domain 1"/>
    <property type="match status" value="1"/>
</dbReference>
<comment type="catalytic activity">
    <reaction evidence="8">
        <text>L-threonyl-[protein] + ATP = O-phospho-L-threonyl-[protein] + ADP + H(+)</text>
        <dbReference type="Rhea" id="RHEA:46608"/>
        <dbReference type="Rhea" id="RHEA-COMP:11060"/>
        <dbReference type="Rhea" id="RHEA-COMP:11605"/>
        <dbReference type="ChEBI" id="CHEBI:15378"/>
        <dbReference type="ChEBI" id="CHEBI:30013"/>
        <dbReference type="ChEBI" id="CHEBI:30616"/>
        <dbReference type="ChEBI" id="CHEBI:61977"/>
        <dbReference type="ChEBI" id="CHEBI:456216"/>
        <dbReference type="EC" id="2.7.11.1"/>
    </reaction>
</comment>
<proteinExistence type="inferred from homology"/>
<feature type="region of interest" description="Disordered" evidence="11">
    <location>
        <begin position="74"/>
        <end position="142"/>
    </location>
</feature>
<keyword evidence="14" id="KW-1185">Reference proteome</keyword>
<evidence type="ECO:0000256" key="10">
    <source>
        <dbReference type="PROSITE-ProRule" id="PRU10141"/>
    </source>
</evidence>
<dbReference type="PANTHER" id="PTHR22984:SF11">
    <property type="entry name" value="AURORA KINASE-RELATED"/>
    <property type="match status" value="1"/>
</dbReference>
<evidence type="ECO:0000256" key="5">
    <source>
        <dbReference type="ARBA" id="ARBA00022741"/>
    </source>
</evidence>
<evidence type="ECO:0000256" key="7">
    <source>
        <dbReference type="ARBA" id="ARBA00022840"/>
    </source>
</evidence>
<keyword evidence="4" id="KW-0808">Transferase</keyword>
<accession>A0A7J6BPT4</accession>
<dbReference type="AlphaFoldDB" id="A0A7J6BPT4"/>
<reference evidence="13 14" key="1">
    <citation type="submission" date="2020-04" db="EMBL/GenBank/DDBJ databases">
        <title>Chromosome-level genome assembly of a cyprinid fish Onychostoma macrolepis by integration of Nanopore Sequencing, Bionano and Hi-C technology.</title>
        <authorList>
            <person name="Wang D."/>
        </authorList>
    </citation>
    <scope>NUCLEOTIDE SEQUENCE [LARGE SCALE GENOMIC DNA]</scope>
    <source>
        <strain evidence="13">SWU-2019</strain>
        <tissue evidence="13">Muscle</tissue>
    </source>
</reference>
<dbReference type="Gene3D" id="1.10.510.10">
    <property type="entry name" value="Transferase(Phosphotransferase) domain 1"/>
    <property type="match status" value="1"/>
</dbReference>
<keyword evidence="5 10" id="KW-0547">Nucleotide-binding</keyword>
<dbReference type="InterPro" id="IPR011009">
    <property type="entry name" value="Kinase-like_dom_sf"/>
</dbReference>
<protein>
    <recommendedName>
        <fullName evidence="2">non-specific serine/threonine protein kinase</fullName>
        <ecNumber evidence="2">2.7.11.1</ecNumber>
    </recommendedName>
</protein>
<dbReference type="PROSITE" id="PS00107">
    <property type="entry name" value="PROTEIN_KINASE_ATP"/>
    <property type="match status" value="1"/>
</dbReference>
<dbReference type="PANTHER" id="PTHR22984">
    <property type="entry name" value="SERINE/THREONINE-PROTEIN KINASE PIM"/>
    <property type="match status" value="1"/>
</dbReference>
<feature type="domain" description="Protein kinase" evidence="12">
    <location>
        <begin position="151"/>
        <end position="399"/>
    </location>
</feature>
<keyword evidence="6" id="KW-0418">Kinase</keyword>
<feature type="binding site" evidence="10">
    <location>
        <position position="180"/>
    </location>
    <ligand>
        <name>ATP</name>
        <dbReference type="ChEBI" id="CHEBI:30616"/>
    </ligand>
</feature>
<evidence type="ECO:0000256" key="9">
    <source>
        <dbReference type="ARBA" id="ARBA00048679"/>
    </source>
</evidence>
<gene>
    <name evidence="13" type="ORF">G5714_022998</name>
</gene>
<evidence type="ECO:0000313" key="14">
    <source>
        <dbReference type="Proteomes" id="UP000579812"/>
    </source>
</evidence>
<evidence type="ECO:0000256" key="2">
    <source>
        <dbReference type="ARBA" id="ARBA00012513"/>
    </source>
</evidence>
<evidence type="ECO:0000256" key="6">
    <source>
        <dbReference type="ARBA" id="ARBA00022777"/>
    </source>
</evidence>
<dbReference type="GO" id="GO:0005524">
    <property type="term" value="F:ATP binding"/>
    <property type="evidence" value="ECO:0007669"/>
    <property type="project" value="UniProtKB-UniRule"/>
</dbReference>
<evidence type="ECO:0000256" key="3">
    <source>
        <dbReference type="ARBA" id="ARBA00022527"/>
    </source>
</evidence>
<comment type="catalytic activity">
    <reaction evidence="9">
        <text>L-seryl-[protein] + ATP = O-phospho-L-seryl-[protein] + ADP + H(+)</text>
        <dbReference type="Rhea" id="RHEA:17989"/>
        <dbReference type="Rhea" id="RHEA-COMP:9863"/>
        <dbReference type="Rhea" id="RHEA-COMP:11604"/>
        <dbReference type="ChEBI" id="CHEBI:15378"/>
        <dbReference type="ChEBI" id="CHEBI:29999"/>
        <dbReference type="ChEBI" id="CHEBI:30616"/>
        <dbReference type="ChEBI" id="CHEBI:83421"/>
        <dbReference type="ChEBI" id="CHEBI:456216"/>
        <dbReference type="EC" id="2.7.11.1"/>
    </reaction>
</comment>
<evidence type="ECO:0000256" key="8">
    <source>
        <dbReference type="ARBA" id="ARBA00047899"/>
    </source>
</evidence>
<evidence type="ECO:0000256" key="1">
    <source>
        <dbReference type="ARBA" id="ARBA00005505"/>
    </source>
</evidence>
<dbReference type="EMBL" id="JAAMOB010000023">
    <property type="protein sequence ID" value="KAF4097029.1"/>
    <property type="molecule type" value="Genomic_DNA"/>
</dbReference>
<dbReference type="PROSITE" id="PS50011">
    <property type="entry name" value="PROTEIN_KINASE_DOM"/>
    <property type="match status" value="1"/>
</dbReference>
<evidence type="ECO:0000256" key="4">
    <source>
        <dbReference type="ARBA" id="ARBA00022679"/>
    </source>
</evidence>
<dbReference type="GO" id="GO:0005737">
    <property type="term" value="C:cytoplasm"/>
    <property type="evidence" value="ECO:0007669"/>
    <property type="project" value="TreeGrafter"/>
</dbReference>
<dbReference type="Proteomes" id="UP000579812">
    <property type="component" value="Unassembled WGS sequence"/>
</dbReference>
<dbReference type="InterPro" id="IPR051138">
    <property type="entry name" value="PIM_Ser/Thr_kinase"/>
</dbReference>
<dbReference type="GO" id="GO:0004674">
    <property type="term" value="F:protein serine/threonine kinase activity"/>
    <property type="evidence" value="ECO:0007669"/>
    <property type="project" value="UniProtKB-KW"/>
</dbReference>
<dbReference type="GO" id="GO:0007346">
    <property type="term" value="P:regulation of mitotic cell cycle"/>
    <property type="evidence" value="ECO:0007669"/>
    <property type="project" value="TreeGrafter"/>
</dbReference>
<dbReference type="EC" id="2.7.11.1" evidence="2"/>
<evidence type="ECO:0000256" key="11">
    <source>
        <dbReference type="SAM" id="MobiDB-lite"/>
    </source>
</evidence>
<dbReference type="SUPFAM" id="SSF56112">
    <property type="entry name" value="Protein kinase-like (PK-like)"/>
    <property type="match status" value="1"/>
</dbReference>
<comment type="caution">
    <text evidence="13">The sequence shown here is derived from an EMBL/GenBank/DDBJ whole genome shotgun (WGS) entry which is preliminary data.</text>
</comment>
<dbReference type="Pfam" id="PF00069">
    <property type="entry name" value="Pkinase"/>
    <property type="match status" value="1"/>
</dbReference>
<evidence type="ECO:0000313" key="13">
    <source>
        <dbReference type="EMBL" id="KAF4097029.1"/>
    </source>
</evidence>
<dbReference type="InterPro" id="IPR017441">
    <property type="entry name" value="Protein_kinase_ATP_BS"/>
</dbReference>
<dbReference type="GO" id="GO:0043066">
    <property type="term" value="P:negative regulation of apoptotic process"/>
    <property type="evidence" value="ECO:0007669"/>
    <property type="project" value="TreeGrafter"/>
</dbReference>
<comment type="similarity">
    <text evidence="1">Belongs to the protein kinase superfamily. CAMK Ser/Thr protein kinase family. PIM subfamily.</text>
</comment>
<organism evidence="13 14">
    <name type="scientific">Onychostoma macrolepis</name>
    <dbReference type="NCBI Taxonomy" id="369639"/>
    <lineage>
        <taxon>Eukaryota</taxon>
        <taxon>Metazoa</taxon>
        <taxon>Chordata</taxon>
        <taxon>Craniata</taxon>
        <taxon>Vertebrata</taxon>
        <taxon>Euteleostomi</taxon>
        <taxon>Actinopterygii</taxon>
        <taxon>Neopterygii</taxon>
        <taxon>Teleostei</taxon>
        <taxon>Ostariophysi</taxon>
        <taxon>Cypriniformes</taxon>
        <taxon>Cyprinidae</taxon>
        <taxon>Acrossocheilinae</taxon>
        <taxon>Onychostoma</taxon>
    </lineage>
</organism>
<dbReference type="InterPro" id="IPR000719">
    <property type="entry name" value="Prot_kinase_dom"/>
</dbReference>
<evidence type="ECO:0000259" key="12">
    <source>
        <dbReference type="PROSITE" id="PS50011"/>
    </source>
</evidence>
<name>A0A7J6BPT4_9TELE</name>
<keyword evidence="7 10" id="KW-0067">ATP-binding</keyword>
<keyword evidence="3" id="KW-0723">Serine/threonine-protein kinase</keyword>
<sequence length="406" mass="45355">MEARQKVPVTSGCGQISVHLSSPWSQNNSTPPPLPARAVLLQGVSHAEKQTQMKKKKGICAFFKRTWQAVKCANFSDNKDSPDPRSGPSGLEPMNPADPQPDPSSLELTALQDPHPDPSALNSELMPVPGPSSLRPTPDTTREPVSFASLYEMGQRLGIGGFGTVFKGTCTSDGQQVAIKVIPKYKEDDYIVIPGYSKPLLVEVALNLRVKKSPISPNIVQMLDWFEEAHCHILILEYPQPCMTLNSFLKLNRRCLDENQARCFMLEAVLAAKHCMDRGVSHNDIRVDNILINTDTLQLKLIDFGCGELIEGCDDEDNQCRGHVVPELYVKYKYALSETVLSLGNLLYRMVEGQSALENNPRFDSNRCSKECQDLICLCMKYDPDETPTLEQLLEREWFKQGDDQE</sequence>